<sequence length="692" mass="73946">MKLDSSPFLPAGMLSVAMVLGTSLHLVAGVESVIVEKSIRYQQTNDTEYSLMQSVEDDPNDGGAFGFWAEIEGEDLDGLDAPVLTLPASSTFPSAQSYSFNDGVFSFDEDEQSWIFGVDGDGWGAQTQGEIDSYFPSGTYSISASGVTVSLNLSGDDYPEPLTATLTGGAWANGAYVIDPSKALSISLTPYASFGSHLDDQLSIQILDEDDMGVQRLYSDDPSTAALTYQIPAGTLQAGDTFWIELGGYAAVDVDDTIDDALQAAVYGSTTLIKVRAIAPSSEQFPAEGVSGWQFKGYEFNVESEDGPIETDTISGTASLVEKLPGLVYTLSYNNGSESGSIDLVSSGGSWISEEATSEGDGSTEYERLELKIVDDDTILISDSSTSYESDSRHYWADFTSVVASRTGFPTASSSDWVGTFNKVTDIGIEIEGETGGILSDSSDEPESFTLVSQGGGSYGVSASNGESLTLQLSGGRLFNSSDDTDPYSLYSDSDWELQNVCSSDRVYAILLNNGRIFVTSTSSNVGQLIPVVPANHEGWVPVPYLSYYDGYSTILEGEDSGTTTDFEDWTAELGLTGDDALPTATPFPDGLPNLVRYAMNLGADDDGSDEMKPSVVTESGETYVVLEFQVRNELTGVSLTPQISYDLTTWTDVPGAYITQIDEDSETTRYEIKVPADTGGGFLRLQASETD</sequence>
<dbReference type="Proteomes" id="UP000603141">
    <property type="component" value="Unassembled WGS sequence"/>
</dbReference>
<name>A0A934VUS8_9BACT</name>
<dbReference type="AlphaFoldDB" id="A0A934VUS8"/>
<accession>A0A934VUS8</accession>
<keyword evidence="2" id="KW-1185">Reference proteome</keyword>
<dbReference type="EMBL" id="JAENIJ010000004">
    <property type="protein sequence ID" value="MBK1881450.1"/>
    <property type="molecule type" value="Genomic_DNA"/>
</dbReference>
<comment type="caution">
    <text evidence="1">The sequence shown here is derived from an EMBL/GenBank/DDBJ whole genome shotgun (WGS) entry which is preliminary data.</text>
</comment>
<organism evidence="1 2">
    <name type="scientific">Luteolibacter pohnpeiensis</name>
    <dbReference type="NCBI Taxonomy" id="454153"/>
    <lineage>
        <taxon>Bacteria</taxon>
        <taxon>Pseudomonadati</taxon>
        <taxon>Verrucomicrobiota</taxon>
        <taxon>Verrucomicrobiia</taxon>
        <taxon>Verrucomicrobiales</taxon>
        <taxon>Verrucomicrobiaceae</taxon>
        <taxon>Luteolibacter</taxon>
    </lineage>
</organism>
<evidence type="ECO:0000313" key="2">
    <source>
        <dbReference type="Proteomes" id="UP000603141"/>
    </source>
</evidence>
<protein>
    <submittedName>
        <fullName evidence="1">Uncharacterized protein</fullName>
    </submittedName>
</protein>
<proteinExistence type="predicted"/>
<dbReference type="RefSeq" id="WP_200267669.1">
    <property type="nucleotide sequence ID" value="NZ_JAENIJ010000004.1"/>
</dbReference>
<evidence type="ECO:0000313" key="1">
    <source>
        <dbReference type="EMBL" id="MBK1881450.1"/>
    </source>
</evidence>
<gene>
    <name evidence="1" type="ORF">JIN85_03425</name>
</gene>
<reference evidence="1" key="1">
    <citation type="submission" date="2021-01" db="EMBL/GenBank/DDBJ databases">
        <title>Modified the classification status of verrucomicrobia.</title>
        <authorList>
            <person name="Feng X."/>
        </authorList>
    </citation>
    <scope>NUCLEOTIDE SEQUENCE</scope>
    <source>
        <strain evidence="1">KCTC 22041</strain>
    </source>
</reference>